<feature type="coiled-coil region" evidence="10">
    <location>
        <begin position="109"/>
        <end position="136"/>
    </location>
</feature>
<sequence length="371" mass="41887">MPTINLHLPHWLYWAGLILFPLIGTALAWRSRRHDGPRLPSLPFAYMLLLLAGFVGAHRVYLKNRWWWVFVPLTLAVIIGNGHIRDGRELVSAARADVQAAAVQVRRAETAVQNNARNATQRLETARAQAAEADAKMTAAHVVLDRAEMVTRTLALVIAGLLAADLVLLPFLHRNRRRVEEVTPVVNPYHYVNAEAPSAVETVEAPTNGFTRAIDRLSELVGGFIAWWTVIAVFFYYTEVVCRYLFNSPTTFVHEAMFLMFGMMYLLCGGYGYLIDAHVRVDIVWARMRPRLRILADVLTSVFFFIFAGTLVATSWIYLDTAWEVKEVSFSDWGIQYWPIKGVMLLGSVLLLLQGTSKFVKDVLVLRSGRV</sequence>
<comment type="subcellular location">
    <subcellularLocation>
        <location evidence="1 9">Cell inner membrane</location>
        <topology evidence="1 9">Multi-pass membrane protein</topology>
    </subcellularLocation>
</comment>
<feature type="transmembrane region" description="Helical" evidence="9">
    <location>
        <begin position="294"/>
        <end position="318"/>
    </location>
</feature>
<feature type="transmembrane region" description="Helical" evidence="9">
    <location>
        <begin position="12"/>
        <end position="29"/>
    </location>
</feature>
<dbReference type="EMBL" id="JABFDB010000016">
    <property type="protein sequence ID" value="NYZ22248.1"/>
    <property type="molecule type" value="Genomic_DNA"/>
</dbReference>
<comment type="caution">
    <text evidence="9">Lacks conserved residue(s) required for the propagation of feature annotation.</text>
</comment>
<evidence type="ECO:0000259" key="11">
    <source>
        <dbReference type="Pfam" id="PF04290"/>
    </source>
</evidence>
<feature type="transmembrane region" description="Helical" evidence="9">
    <location>
        <begin position="220"/>
        <end position="237"/>
    </location>
</feature>
<protein>
    <recommendedName>
        <fullName evidence="9">TRAP transporter small permease protein</fullName>
    </recommendedName>
</protein>
<feature type="transmembrane region" description="Helical" evidence="9">
    <location>
        <begin position="41"/>
        <end position="61"/>
    </location>
</feature>
<keyword evidence="7 9" id="KW-0472">Membrane</keyword>
<dbReference type="RefSeq" id="WP_180284022.1">
    <property type="nucleotide sequence ID" value="NZ_JABFDB010000016.1"/>
</dbReference>
<keyword evidence="3" id="KW-1003">Cell membrane</keyword>
<evidence type="ECO:0000256" key="6">
    <source>
        <dbReference type="ARBA" id="ARBA00022989"/>
    </source>
</evidence>
<dbReference type="InterPro" id="IPR055348">
    <property type="entry name" value="DctQ"/>
</dbReference>
<evidence type="ECO:0000256" key="3">
    <source>
        <dbReference type="ARBA" id="ARBA00022475"/>
    </source>
</evidence>
<evidence type="ECO:0000313" key="12">
    <source>
        <dbReference type="EMBL" id="NYZ22248.1"/>
    </source>
</evidence>
<accession>A0ABX2TGJ9</accession>
<comment type="subunit">
    <text evidence="9">The complex comprises the extracytoplasmic solute receptor protein and the two transmembrane proteins.</text>
</comment>
<dbReference type="Pfam" id="PF04290">
    <property type="entry name" value="DctQ"/>
    <property type="match status" value="1"/>
</dbReference>
<dbReference type="PANTHER" id="PTHR35011:SF4">
    <property type="entry name" value="SLL1102 PROTEIN"/>
    <property type="match status" value="1"/>
</dbReference>
<gene>
    <name evidence="12" type="ORF">HND93_21255</name>
</gene>
<comment type="caution">
    <text evidence="12">The sequence shown here is derived from an EMBL/GenBank/DDBJ whole genome shotgun (WGS) entry which is preliminary data.</text>
</comment>
<name>A0ABX2TGJ9_9PROT</name>
<feature type="transmembrane region" description="Helical" evidence="9">
    <location>
        <begin position="153"/>
        <end position="172"/>
    </location>
</feature>
<comment type="function">
    <text evidence="9">Part of the tripartite ATP-independent periplasmic (TRAP) transport system.</text>
</comment>
<evidence type="ECO:0000256" key="4">
    <source>
        <dbReference type="ARBA" id="ARBA00022519"/>
    </source>
</evidence>
<keyword evidence="6 9" id="KW-1133">Transmembrane helix</keyword>
<evidence type="ECO:0000256" key="7">
    <source>
        <dbReference type="ARBA" id="ARBA00023136"/>
    </source>
</evidence>
<feature type="transmembrane region" description="Helical" evidence="9">
    <location>
        <begin position="257"/>
        <end position="274"/>
    </location>
</feature>
<reference evidence="12 13" key="1">
    <citation type="submission" date="2020-05" db="EMBL/GenBank/DDBJ databases">
        <title>Azospirillum oleiclasticum sp. nov, a nitrogen-fixing and heavy crude oil-emulsifying bacterium isolated from the crude oil of Yumen Oilfield.</title>
        <authorList>
            <person name="Wu D."/>
            <person name="Cai M."/>
            <person name="Zhang X."/>
        </authorList>
    </citation>
    <scope>NUCLEOTIDE SEQUENCE [LARGE SCALE GENOMIC DNA]</scope>
    <source>
        <strain evidence="12 13">ROY-1-1-2</strain>
    </source>
</reference>
<dbReference type="PANTHER" id="PTHR35011">
    <property type="entry name" value="2,3-DIKETO-L-GULONATE TRAP TRANSPORTER SMALL PERMEASE PROTEIN YIAM"/>
    <property type="match status" value="1"/>
</dbReference>
<evidence type="ECO:0000256" key="2">
    <source>
        <dbReference type="ARBA" id="ARBA00022448"/>
    </source>
</evidence>
<evidence type="ECO:0000256" key="1">
    <source>
        <dbReference type="ARBA" id="ARBA00004429"/>
    </source>
</evidence>
<evidence type="ECO:0000256" key="9">
    <source>
        <dbReference type="RuleBase" id="RU369079"/>
    </source>
</evidence>
<evidence type="ECO:0000313" key="13">
    <source>
        <dbReference type="Proteomes" id="UP000584642"/>
    </source>
</evidence>
<dbReference type="InterPro" id="IPR007387">
    <property type="entry name" value="TRAP_DctQ"/>
</dbReference>
<evidence type="ECO:0000256" key="5">
    <source>
        <dbReference type="ARBA" id="ARBA00022692"/>
    </source>
</evidence>
<feature type="domain" description="Tripartite ATP-independent periplasmic transporters DctQ component" evidence="11">
    <location>
        <begin position="238"/>
        <end position="363"/>
    </location>
</feature>
<comment type="similarity">
    <text evidence="8 9">Belongs to the TRAP transporter small permease family.</text>
</comment>
<organism evidence="12 13">
    <name type="scientific">Azospirillum oleiclasticum</name>
    <dbReference type="NCBI Taxonomy" id="2735135"/>
    <lineage>
        <taxon>Bacteria</taxon>
        <taxon>Pseudomonadati</taxon>
        <taxon>Pseudomonadota</taxon>
        <taxon>Alphaproteobacteria</taxon>
        <taxon>Rhodospirillales</taxon>
        <taxon>Azospirillaceae</taxon>
        <taxon>Azospirillum</taxon>
    </lineage>
</organism>
<keyword evidence="13" id="KW-1185">Reference proteome</keyword>
<evidence type="ECO:0000256" key="10">
    <source>
        <dbReference type="SAM" id="Coils"/>
    </source>
</evidence>
<feature type="transmembrane region" description="Helical" evidence="9">
    <location>
        <begin position="338"/>
        <end position="360"/>
    </location>
</feature>
<keyword evidence="4 9" id="KW-0997">Cell inner membrane</keyword>
<keyword evidence="2 9" id="KW-0813">Transport</keyword>
<proteinExistence type="inferred from homology"/>
<keyword evidence="10" id="KW-0175">Coiled coil</keyword>
<evidence type="ECO:0000256" key="8">
    <source>
        <dbReference type="ARBA" id="ARBA00038436"/>
    </source>
</evidence>
<keyword evidence="5 9" id="KW-0812">Transmembrane</keyword>
<dbReference type="Proteomes" id="UP000584642">
    <property type="component" value="Unassembled WGS sequence"/>
</dbReference>